<accession>A0A6A5JW67</accession>
<organism evidence="1 2">
    <name type="scientific">Decorospora gaudefroyi</name>
    <dbReference type="NCBI Taxonomy" id="184978"/>
    <lineage>
        <taxon>Eukaryota</taxon>
        <taxon>Fungi</taxon>
        <taxon>Dikarya</taxon>
        <taxon>Ascomycota</taxon>
        <taxon>Pezizomycotina</taxon>
        <taxon>Dothideomycetes</taxon>
        <taxon>Pleosporomycetidae</taxon>
        <taxon>Pleosporales</taxon>
        <taxon>Pleosporineae</taxon>
        <taxon>Pleosporaceae</taxon>
        <taxon>Decorospora</taxon>
    </lineage>
</organism>
<name>A0A6A5JW67_9PLEO</name>
<evidence type="ECO:0000313" key="2">
    <source>
        <dbReference type="Proteomes" id="UP000800040"/>
    </source>
</evidence>
<feature type="non-terminal residue" evidence="1">
    <location>
        <position position="56"/>
    </location>
</feature>
<reference evidence="1" key="1">
    <citation type="submission" date="2020-01" db="EMBL/GenBank/DDBJ databases">
        <authorList>
            <consortium name="DOE Joint Genome Institute"/>
            <person name="Haridas S."/>
            <person name="Albert R."/>
            <person name="Binder M."/>
            <person name="Bloem J."/>
            <person name="Labutti K."/>
            <person name="Salamov A."/>
            <person name="Andreopoulos B."/>
            <person name="Baker S.E."/>
            <person name="Barry K."/>
            <person name="Bills G."/>
            <person name="Bluhm B.H."/>
            <person name="Cannon C."/>
            <person name="Castanera R."/>
            <person name="Culley D.E."/>
            <person name="Daum C."/>
            <person name="Ezra D."/>
            <person name="Gonzalez J.B."/>
            <person name="Henrissat B."/>
            <person name="Kuo A."/>
            <person name="Liang C."/>
            <person name="Lipzen A."/>
            <person name="Lutzoni F."/>
            <person name="Magnuson J."/>
            <person name="Mondo S."/>
            <person name="Nolan M."/>
            <person name="Ohm R."/>
            <person name="Pangilinan J."/>
            <person name="Park H.-J."/>
            <person name="Ramirez L."/>
            <person name="Alfaro M."/>
            <person name="Sun H."/>
            <person name="Tritt A."/>
            <person name="Yoshinaga Y."/>
            <person name="Zwiers L.-H."/>
            <person name="Turgeon B.G."/>
            <person name="Goodwin S.B."/>
            <person name="Spatafora J.W."/>
            <person name="Crous P.W."/>
            <person name="Grigoriev I.V."/>
        </authorList>
    </citation>
    <scope>NUCLEOTIDE SEQUENCE</scope>
    <source>
        <strain evidence="1">P77</strain>
    </source>
</reference>
<protein>
    <submittedName>
        <fullName evidence="1">Uncharacterized protein</fullName>
    </submittedName>
</protein>
<keyword evidence="2" id="KW-1185">Reference proteome</keyword>
<gene>
    <name evidence="1" type="ORF">BDW02DRAFT_575200</name>
</gene>
<evidence type="ECO:0000313" key="1">
    <source>
        <dbReference type="EMBL" id="KAF1827991.1"/>
    </source>
</evidence>
<dbReference type="AlphaFoldDB" id="A0A6A5JW67"/>
<proteinExistence type="predicted"/>
<dbReference type="EMBL" id="ML975878">
    <property type="protein sequence ID" value="KAF1827991.1"/>
    <property type="molecule type" value="Genomic_DNA"/>
</dbReference>
<sequence>MIMERLNLPKVPIVVCTDLRSLYDCLVKLGTTKEKRLMIDIMAMREAYERSELMDI</sequence>
<dbReference type="OrthoDB" id="3774546at2759"/>
<dbReference type="Proteomes" id="UP000800040">
    <property type="component" value="Unassembled WGS sequence"/>
</dbReference>